<evidence type="ECO:0000259" key="1">
    <source>
        <dbReference type="PROSITE" id="PS51794"/>
    </source>
</evidence>
<evidence type="ECO:0000313" key="5">
    <source>
        <dbReference type="Proteomes" id="UP000297918"/>
    </source>
</evidence>
<dbReference type="EMBL" id="RQFM01000007">
    <property type="protein sequence ID" value="TGK89984.1"/>
    <property type="molecule type" value="Genomic_DNA"/>
</dbReference>
<dbReference type="InterPro" id="IPR048555">
    <property type="entry name" value="DACNH"/>
</dbReference>
<dbReference type="SUPFAM" id="SSF143597">
    <property type="entry name" value="YojJ-like"/>
    <property type="match status" value="1"/>
</dbReference>
<dbReference type="AlphaFoldDB" id="A0A4R9IMJ1"/>
<gene>
    <name evidence="2" type="ORF">EHQ23_02385</name>
    <name evidence="3" type="ORF">EHQ26_09530</name>
</gene>
<protein>
    <recommendedName>
        <fullName evidence="1">DAC domain-containing protein</fullName>
    </recommendedName>
</protein>
<dbReference type="Proteomes" id="UP000297394">
    <property type="component" value="Unassembled WGS sequence"/>
</dbReference>
<feature type="domain" description="DAC" evidence="1">
    <location>
        <begin position="328"/>
        <end position="464"/>
    </location>
</feature>
<dbReference type="InterPro" id="IPR003390">
    <property type="entry name" value="DNA_integrity_scan_DisA_N"/>
</dbReference>
<reference evidence="2 4" key="2">
    <citation type="journal article" date="2019" name="PLoS Negl. Trop. Dis.">
        <title>Revisiting the worldwide diversity of Leptospira species in the environment.</title>
        <authorList>
            <person name="Vincent A.T."/>
            <person name="Schiettekatte O."/>
            <person name="Bourhy P."/>
            <person name="Veyrier F.J."/>
            <person name="Picardeau M."/>
        </authorList>
    </citation>
    <scope>NUCLEOTIDE SEQUENCE [LARGE SCALE GENOMIC DNA]</scope>
    <source>
        <strain evidence="2 4">201800280</strain>
        <strain evidence="3">201800281</strain>
    </source>
</reference>
<name>A0A4R9IMJ1_9LEPT</name>
<keyword evidence="5" id="KW-1185">Reference proteome</keyword>
<sequence>MKLSQSININLKFLHLSGVLLLQDIDQNLNFSFNVVYVFPKEENPNYGIYGNGKYPEFEESLKNFAQLFSRHKNEDETNFGIEFHLEKYHSNDSSEIIFSEPIINSEFKLLFIYRIDSHQYAYFKKYELSTSRDNSIISAVINKFYDNLIELQKEDLYEINTKILLRHYSKDVVNEASKSFITNLILDLQRDSDSIDMNSIDYLSNFCDDIDKISELNYEKKEVKGKIVISAYQYPKTEKIVSFNEPPTLQNHRLLRKLLEGTSPNNDLILEKGKIVGYSHSSTNNFFKIDFMQPNTWSLSDANRIIAIYKSGKLALSQFKKIDDYFIENLKKNLNQFSESNLDLLSDTAKSLITSKHGSILIIHKNAREESLRLKKDCVKVEPFVLTPSLAKNLSSIDGAILIDPKCICYAFGVILDGNTIGTSNLERGSRFNSSQRYILNRRELKENVFAIVTSDDGNFDIL</sequence>
<reference evidence="3" key="1">
    <citation type="submission" date="2018-10" db="EMBL/GenBank/DDBJ databases">
        <authorList>
            <person name="Vincent A.T."/>
            <person name="Schiettekatte O."/>
            <person name="Bourhy P."/>
            <person name="Veyrier F.J."/>
            <person name="Picardeau M."/>
        </authorList>
    </citation>
    <scope>NUCLEOTIDE SEQUENCE</scope>
    <source>
        <strain evidence="3">201800281</strain>
    </source>
</reference>
<evidence type="ECO:0000313" key="2">
    <source>
        <dbReference type="EMBL" id="TGK89984.1"/>
    </source>
</evidence>
<dbReference type="EMBL" id="RQFL01000022">
    <property type="protein sequence ID" value="TGK92207.1"/>
    <property type="molecule type" value="Genomic_DNA"/>
</dbReference>
<accession>A0A4R9IMJ1</accession>
<organism evidence="2 4">
    <name type="scientific">Leptospira bourretii</name>
    <dbReference type="NCBI Taxonomy" id="2484962"/>
    <lineage>
        <taxon>Bacteria</taxon>
        <taxon>Pseudomonadati</taxon>
        <taxon>Spirochaetota</taxon>
        <taxon>Spirochaetia</taxon>
        <taxon>Leptospirales</taxon>
        <taxon>Leptospiraceae</taxon>
        <taxon>Leptospira</taxon>
    </lineage>
</organism>
<proteinExistence type="predicted"/>
<comment type="caution">
    <text evidence="2">The sequence shown here is derived from an EMBL/GenBank/DDBJ whole genome shotgun (WGS) entry which is preliminary data.</text>
</comment>
<evidence type="ECO:0000313" key="3">
    <source>
        <dbReference type="EMBL" id="TGK92207.1"/>
    </source>
</evidence>
<dbReference type="Pfam" id="PF21750">
    <property type="entry name" value="DACNH"/>
    <property type="match status" value="1"/>
</dbReference>
<dbReference type="RefSeq" id="WP_135749457.1">
    <property type="nucleotide sequence ID" value="NZ_RQFL01000022.1"/>
</dbReference>
<evidence type="ECO:0000313" key="4">
    <source>
        <dbReference type="Proteomes" id="UP000297394"/>
    </source>
</evidence>
<dbReference type="Proteomes" id="UP000297918">
    <property type="component" value="Unassembled WGS sequence"/>
</dbReference>
<dbReference type="PROSITE" id="PS51794">
    <property type="entry name" value="DAC"/>
    <property type="match status" value="1"/>
</dbReference>
<dbReference type="OrthoDB" id="859517at2"/>
<dbReference type="InterPro" id="IPR036888">
    <property type="entry name" value="DNA_integrity_DisA_N_sf"/>
</dbReference>